<dbReference type="InterPro" id="IPR018641">
    <property type="entry name" value="Trfase_1_rSAM/seldom-assoc"/>
</dbReference>
<evidence type="ECO:0008006" key="3">
    <source>
        <dbReference type="Google" id="ProtNLM"/>
    </source>
</evidence>
<dbReference type="AlphaFoldDB" id="A0A0P7BSA7"/>
<reference evidence="1 2" key="1">
    <citation type="submission" date="2015-07" db="EMBL/GenBank/DDBJ databases">
        <title>The draft genome sequence of Leadbetterella sp. JN14-9.</title>
        <authorList>
            <person name="Liu Y."/>
            <person name="Du J."/>
            <person name="Shao Z."/>
        </authorList>
    </citation>
    <scope>NUCLEOTIDE SEQUENCE [LARGE SCALE GENOMIC DNA]</scope>
    <source>
        <strain evidence="1 2">JN14-9</strain>
    </source>
</reference>
<accession>A0A0P7BSA7</accession>
<evidence type="ECO:0000313" key="2">
    <source>
        <dbReference type="Proteomes" id="UP000050454"/>
    </source>
</evidence>
<sequence length="204" mass="23526">MKEALIIFIKNPELGKVKTRLASTIGDEKALEIYKLLMKHTREIAQNVAVDRHVFYSQFIDENDEWSNSDFHKHLQNQDPDLGLKMFSSFHDLWKKGYEKVLIIGSDCLELTDDTVKDAFVLLNEQEAVIGPAKDGGYYSIGFNFNLLDQKTEKVMADVFLNKTWSHEDVFMEAMSALNSNNLRRAKLPHLSDVDYEEDVKHLL</sequence>
<organism evidence="1 2">
    <name type="scientific">Jiulongibacter sediminis</name>
    <dbReference type="NCBI Taxonomy" id="1605367"/>
    <lineage>
        <taxon>Bacteria</taxon>
        <taxon>Pseudomonadati</taxon>
        <taxon>Bacteroidota</taxon>
        <taxon>Cytophagia</taxon>
        <taxon>Cytophagales</taxon>
        <taxon>Leadbetterellaceae</taxon>
        <taxon>Jiulongibacter</taxon>
    </lineage>
</organism>
<proteinExistence type="predicted"/>
<dbReference type="Proteomes" id="UP000050454">
    <property type="component" value="Unassembled WGS sequence"/>
</dbReference>
<dbReference type="PANTHER" id="PTHR36529">
    <property type="entry name" value="SLL1095 PROTEIN"/>
    <property type="match status" value="1"/>
</dbReference>
<gene>
    <name evidence="1" type="ORF">AFM12_11320</name>
</gene>
<name>A0A0P7BSA7_9BACT</name>
<dbReference type="PATRIC" id="fig|1605367.3.peg.3659"/>
<comment type="caution">
    <text evidence="1">The sequence shown here is derived from an EMBL/GenBank/DDBJ whole genome shotgun (WGS) entry which is preliminary data.</text>
</comment>
<dbReference type="Pfam" id="PF09837">
    <property type="entry name" value="DUF2064"/>
    <property type="match status" value="1"/>
</dbReference>
<dbReference type="Gene3D" id="3.90.550.10">
    <property type="entry name" value="Spore Coat Polysaccharide Biosynthesis Protein SpsA, Chain A"/>
    <property type="match status" value="1"/>
</dbReference>
<dbReference type="EMBL" id="LGTQ01000009">
    <property type="protein sequence ID" value="KPM47832.1"/>
    <property type="molecule type" value="Genomic_DNA"/>
</dbReference>
<dbReference type="SUPFAM" id="SSF53448">
    <property type="entry name" value="Nucleotide-diphospho-sugar transferases"/>
    <property type="match status" value="1"/>
</dbReference>
<keyword evidence="2" id="KW-1185">Reference proteome</keyword>
<dbReference type="NCBIfam" id="TIGR04282">
    <property type="entry name" value="glyco_like_cofC"/>
    <property type="match status" value="1"/>
</dbReference>
<dbReference type="RefSeq" id="WP_055148253.1">
    <property type="nucleotide sequence ID" value="NZ_JXSZ01000009.1"/>
</dbReference>
<protein>
    <recommendedName>
        <fullName evidence="3">Glycosyltransferase</fullName>
    </recommendedName>
</protein>
<dbReference type="STRING" id="1605367.AFM12_11320"/>
<dbReference type="PANTHER" id="PTHR36529:SF1">
    <property type="entry name" value="GLYCOSYLTRANSFERASE"/>
    <property type="match status" value="1"/>
</dbReference>
<dbReference type="OrthoDB" id="9798250at2"/>
<dbReference type="InterPro" id="IPR029044">
    <property type="entry name" value="Nucleotide-diphossugar_trans"/>
</dbReference>
<evidence type="ECO:0000313" key="1">
    <source>
        <dbReference type="EMBL" id="KPM47832.1"/>
    </source>
</evidence>